<dbReference type="EMBL" id="RZNY01000001">
    <property type="protein sequence ID" value="RUT48509.1"/>
    <property type="molecule type" value="Genomic_DNA"/>
</dbReference>
<dbReference type="Pfam" id="PF04893">
    <property type="entry name" value="Yip1"/>
    <property type="match status" value="1"/>
</dbReference>
<keyword evidence="3 5" id="KW-1133">Transmembrane helix</keyword>
<dbReference type="GO" id="GO:0016020">
    <property type="term" value="C:membrane"/>
    <property type="evidence" value="ECO:0007669"/>
    <property type="project" value="UniProtKB-SubCell"/>
</dbReference>
<evidence type="ECO:0000256" key="5">
    <source>
        <dbReference type="SAM" id="Phobius"/>
    </source>
</evidence>
<sequence length="214" mass="23458">MKWLKNVFTIFVSPVETFQRVKESKAAWIIPLAVTMLLSIVTVFLQLSLMEKDIVDKLLEQQTDPATMDAVIRISQISGIIMAFLMSAAGIFLMGLLLLLLNLVVRGSAKYMQLVTVAAFAALPTSINGLLTSLMLKFTDAQSLNDVSLSLGAFVSDKASLMYRVLSFINPFGIWGIIMYVVGAAIMMGRPRKVVGKWIIGAWLIISVGSLLIL</sequence>
<feature type="transmembrane region" description="Helical" evidence="5">
    <location>
        <begin position="194"/>
        <end position="213"/>
    </location>
</feature>
<dbReference type="Proteomes" id="UP000279446">
    <property type="component" value="Unassembled WGS sequence"/>
</dbReference>
<dbReference type="RefSeq" id="WP_127190104.1">
    <property type="nucleotide sequence ID" value="NZ_RZNY01000001.1"/>
</dbReference>
<organism evidence="7 8">
    <name type="scientific">Paenibacillus anaericanus</name>
    <dbReference type="NCBI Taxonomy" id="170367"/>
    <lineage>
        <taxon>Bacteria</taxon>
        <taxon>Bacillati</taxon>
        <taxon>Bacillota</taxon>
        <taxon>Bacilli</taxon>
        <taxon>Bacillales</taxon>
        <taxon>Paenibacillaceae</taxon>
        <taxon>Paenibacillus</taxon>
    </lineage>
</organism>
<evidence type="ECO:0000256" key="1">
    <source>
        <dbReference type="ARBA" id="ARBA00004141"/>
    </source>
</evidence>
<keyword evidence="2 5" id="KW-0812">Transmembrane</keyword>
<evidence type="ECO:0000256" key="4">
    <source>
        <dbReference type="ARBA" id="ARBA00023136"/>
    </source>
</evidence>
<evidence type="ECO:0000313" key="7">
    <source>
        <dbReference type="EMBL" id="RUT48509.1"/>
    </source>
</evidence>
<gene>
    <name evidence="7" type="ORF">EJP82_00745</name>
</gene>
<comment type="caution">
    <text evidence="7">The sequence shown here is derived from an EMBL/GenBank/DDBJ whole genome shotgun (WGS) entry which is preliminary data.</text>
</comment>
<dbReference type="OrthoDB" id="1724610at2"/>
<evidence type="ECO:0000313" key="8">
    <source>
        <dbReference type="Proteomes" id="UP000279446"/>
    </source>
</evidence>
<dbReference type="AlphaFoldDB" id="A0A3S1BS74"/>
<evidence type="ECO:0000259" key="6">
    <source>
        <dbReference type="Pfam" id="PF04893"/>
    </source>
</evidence>
<name>A0A3S1BS74_9BACL</name>
<keyword evidence="8" id="KW-1185">Reference proteome</keyword>
<dbReference type="InterPro" id="IPR006977">
    <property type="entry name" value="Yip1_dom"/>
</dbReference>
<accession>A0A3S1BS74</accession>
<proteinExistence type="predicted"/>
<protein>
    <submittedName>
        <fullName evidence="7">YIP1 family protein</fullName>
    </submittedName>
</protein>
<feature type="transmembrane region" description="Helical" evidence="5">
    <location>
        <begin position="77"/>
        <end position="102"/>
    </location>
</feature>
<feature type="transmembrane region" description="Helical" evidence="5">
    <location>
        <begin position="26"/>
        <end position="49"/>
    </location>
</feature>
<reference evidence="7 8" key="1">
    <citation type="submission" date="2018-12" db="EMBL/GenBank/DDBJ databases">
        <authorList>
            <person name="Sun L."/>
            <person name="Chen Z."/>
        </authorList>
    </citation>
    <scope>NUCLEOTIDE SEQUENCE [LARGE SCALE GENOMIC DNA]</scope>
    <source>
        <strain evidence="7 8">DSM 15890</strain>
    </source>
</reference>
<evidence type="ECO:0000256" key="2">
    <source>
        <dbReference type="ARBA" id="ARBA00022692"/>
    </source>
</evidence>
<keyword evidence="4 5" id="KW-0472">Membrane</keyword>
<evidence type="ECO:0000256" key="3">
    <source>
        <dbReference type="ARBA" id="ARBA00022989"/>
    </source>
</evidence>
<comment type="subcellular location">
    <subcellularLocation>
        <location evidence="1">Membrane</location>
        <topology evidence="1">Multi-pass membrane protein</topology>
    </subcellularLocation>
</comment>
<feature type="transmembrane region" description="Helical" evidence="5">
    <location>
        <begin position="114"/>
        <end position="136"/>
    </location>
</feature>
<feature type="transmembrane region" description="Helical" evidence="5">
    <location>
        <begin position="161"/>
        <end position="182"/>
    </location>
</feature>
<feature type="domain" description="Yip1" evidence="6">
    <location>
        <begin position="9"/>
        <end position="212"/>
    </location>
</feature>